<dbReference type="KEGG" id="azz:DEW08_07225"/>
<feature type="binding site" evidence="1">
    <location>
        <begin position="8"/>
        <end position="15"/>
    </location>
    <ligand>
        <name>substrate</name>
    </ligand>
</feature>
<dbReference type="SUPFAM" id="SSF53254">
    <property type="entry name" value="Phosphoglycerate mutase-like"/>
    <property type="match status" value="1"/>
</dbReference>
<dbReference type="InterPro" id="IPR029033">
    <property type="entry name" value="His_PPase_superfam"/>
</dbReference>
<evidence type="ECO:0000313" key="2">
    <source>
        <dbReference type="EMBL" id="AWK86069.1"/>
    </source>
</evidence>
<organism evidence="2 3">
    <name type="scientific">Azospirillum thermophilum</name>
    <dbReference type="NCBI Taxonomy" id="2202148"/>
    <lineage>
        <taxon>Bacteria</taxon>
        <taxon>Pseudomonadati</taxon>
        <taxon>Pseudomonadota</taxon>
        <taxon>Alphaproteobacteria</taxon>
        <taxon>Rhodospirillales</taxon>
        <taxon>Azospirillaceae</taxon>
        <taxon>Azospirillum</taxon>
    </lineage>
</organism>
<gene>
    <name evidence="2" type="ORF">DEW08_07225</name>
</gene>
<dbReference type="GO" id="GO:0005737">
    <property type="term" value="C:cytoplasm"/>
    <property type="evidence" value="ECO:0007669"/>
    <property type="project" value="TreeGrafter"/>
</dbReference>
<name>A0A2S2CNP6_9PROT</name>
<dbReference type="PANTHER" id="PTHR48100:SF1">
    <property type="entry name" value="HISTIDINE PHOSPHATASE FAMILY PROTEIN-RELATED"/>
    <property type="match status" value="1"/>
</dbReference>
<dbReference type="Proteomes" id="UP000245629">
    <property type="component" value="Chromosome 2"/>
</dbReference>
<dbReference type="Gene3D" id="3.40.50.1240">
    <property type="entry name" value="Phosphoglycerate mutase-like"/>
    <property type="match status" value="1"/>
</dbReference>
<keyword evidence="3" id="KW-1185">Reference proteome</keyword>
<sequence length="195" mass="21168">MTDLIIVRHGPTAWNAEGRIQGSIDQPLSEAGRARVAGWRLPPEAGERVWYASPKIRAWETARLLGLDPLPEPRLVEMNWGDWEGMLIADLHGSGLLPRRRDRLGLDFRPPGGESPRAMQDRLRPWLAEVAAQGRPAGAVAHSGLIRALYALATGWDLVAEPAHGLRDGCAHRFALAPDGTPSVLALNLPLEPGG</sequence>
<feature type="binding site" evidence="1">
    <location>
        <position position="57"/>
    </location>
    <ligand>
        <name>substrate</name>
    </ligand>
</feature>
<evidence type="ECO:0000313" key="3">
    <source>
        <dbReference type="Proteomes" id="UP000245629"/>
    </source>
</evidence>
<dbReference type="SMART" id="SM00855">
    <property type="entry name" value="PGAM"/>
    <property type="match status" value="1"/>
</dbReference>
<dbReference type="OrthoDB" id="9781415at2"/>
<accession>A0A2S2CNP6</accession>
<proteinExistence type="predicted"/>
<dbReference type="RefSeq" id="WP_109325780.1">
    <property type="nucleotide sequence ID" value="NZ_CP029353.1"/>
</dbReference>
<dbReference type="AlphaFoldDB" id="A0A2S2CNP6"/>
<dbReference type="InterPro" id="IPR013078">
    <property type="entry name" value="His_Pase_superF_clade-1"/>
</dbReference>
<protein>
    <submittedName>
        <fullName evidence="2">Histidine phosphatase family protein</fullName>
    </submittedName>
</protein>
<dbReference type="InterPro" id="IPR050275">
    <property type="entry name" value="PGM_Phosphatase"/>
</dbReference>
<dbReference type="GO" id="GO:0016791">
    <property type="term" value="F:phosphatase activity"/>
    <property type="evidence" value="ECO:0007669"/>
    <property type="project" value="TreeGrafter"/>
</dbReference>
<dbReference type="PANTHER" id="PTHR48100">
    <property type="entry name" value="BROAD-SPECIFICITY PHOSPHATASE YOR283W-RELATED"/>
    <property type="match status" value="1"/>
</dbReference>
<reference evidence="3" key="1">
    <citation type="submission" date="2018-05" db="EMBL/GenBank/DDBJ databases">
        <title>Azospirillum thermophila sp. nov., a novel isolated from hot spring.</title>
        <authorList>
            <person name="Zhao Z."/>
        </authorList>
    </citation>
    <scope>NUCLEOTIDE SEQUENCE [LARGE SCALE GENOMIC DNA]</scope>
    <source>
        <strain evidence="3">CFH 70021</strain>
    </source>
</reference>
<dbReference type="CDD" id="cd07067">
    <property type="entry name" value="HP_PGM_like"/>
    <property type="match status" value="1"/>
</dbReference>
<dbReference type="EMBL" id="CP029353">
    <property type="protein sequence ID" value="AWK86069.1"/>
    <property type="molecule type" value="Genomic_DNA"/>
</dbReference>
<dbReference type="Pfam" id="PF00300">
    <property type="entry name" value="His_Phos_1"/>
    <property type="match status" value="1"/>
</dbReference>
<evidence type="ECO:0000256" key="1">
    <source>
        <dbReference type="PIRSR" id="PIRSR613078-2"/>
    </source>
</evidence>